<dbReference type="PANTHER" id="PTHR32024:SF1">
    <property type="entry name" value="KTR SYSTEM POTASSIUM UPTAKE PROTEIN B"/>
    <property type="match status" value="1"/>
</dbReference>
<comment type="subcellular location">
    <subcellularLocation>
        <location evidence="1">Cell membrane</location>
        <topology evidence="1">Multi-pass membrane protein</topology>
    </subcellularLocation>
</comment>
<feature type="transmembrane region" description="Helical" evidence="8">
    <location>
        <begin position="20"/>
        <end position="38"/>
    </location>
</feature>
<feature type="transmembrane region" description="Helical" evidence="8">
    <location>
        <begin position="81"/>
        <end position="105"/>
    </location>
</feature>
<feature type="transmembrane region" description="Helical" evidence="8">
    <location>
        <begin position="304"/>
        <end position="337"/>
    </location>
</feature>
<keyword evidence="4 8" id="KW-0812">Transmembrane</keyword>
<feature type="transmembrane region" description="Helical" evidence="8">
    <location>
        <begin position="50"/>
        <end position="69"/>
    </location>
</feature>
<reference evidence="9 11" key="1">
    <citation type="submission" date="2016-02" db="EMBL/GenBank/DDBJ databases">
        <authorList>
            <person name="Wen L."/>
            <person name="He K."/>
            <person name="Yang H."/>
        </authorList>
    </citation>
    <scope>NUCLEOTIDE SEQUENCE [LARGE SCALE GENOMIC DNA]</scope>
    <source>
        <strain evidence="9 11">MJR8628A</strain>
    </source>
</reference>
<evidence type="ECO:0000256" key="2">
    <source>
        <dbReference type="ARBA" id="ARBA00022448"/>
    </source>
</evidence>
<evidence type="ECO:0000256" key="6">
    <source>
        <dbReference type="ARBA" id="ARBA00023065"/>
    </source>
</evidence>
<keyword evidence="6" id="KW-0406">Ion transport</keyword>
<feature type="transmembrane region" description="Helical" evidence="8">
    <location>
        <begin position="202"/>
        <end position="227"/>
    </location>
</feature>
<evidence type="ECO:0000256" key="4">
    <source>
        <dbReference type="ARBA" id="ARBA00022692"/>
    </source>
</evidence>
<evidence type="ECO:0000256" key="7">
    <source>
        <dbReference type="ARBA" id="ARBA00023136"/>
    </source>
</evidence>
<evidence type="ECO:0000256" key="5">
    <source>
        <dbReference type="ARBA" id="ARBA00022989"/>
    </source>
</evidence>
<feature type="transmembrane region" description="Helical" evidence="8">
    <location>
        <begin position="136"/>
        <end position="156"/>
    </location>
</feature>
<organism evidence="9 11">
    <name type="scientific">Peptostreptococcus anaerobius</name>
    <dbReference type="NCBI Taxonomy" id="1261"/>
    <lineage>
        <taxon>Bacteria</taxon>
        <taxon>Bacillati</taxon>
        <taxon>Bacillota</taxon>
        <taxon>Clostridia</taxon>
        <taxon>Peptostreptococcales</taxon>
        <taxon>Peptostreptococcaceae</taxon>
        <taxon>Peptostreptococcus</taxon>
    </lineage>
</organism>
<feature type="transmembrane region" description="Helical" evidence="8">
    <location>
        <begin position="416"/>
        <end position="437"/>
    </location>
</feature>
<dbReference type="Proteomes" id="UP000070326">
    <property type="component" value="Unassembled WGS sequence"/>
</dbReference>
<proteinExistence type="predicted"/>
<keyword evidence="2" id="KW-0813">Transport</keyword>
<name>A0A135YZS6_9FIRM</name>
<dbReference type="STRING" id="1261.HMPREF3195_00059"/>
<evidence type="ECO:0000313" key="10">
    <source>
        <dbReference type="EMBL" id="SUB60757.1"/>
    </source>
</evidence>
<gene>
    <name evidence="10" type="primary">ktrB</name>
    <name evidence="9" type="ORF">HMPREF3195_00059</name>
    <name evidence="10" type="ORF">NCTC11460_00670</name>
</gene>
<dbReference type="PATRIC" id="fig|1261.5.peg.60"/>
<reference evidence="10 12" key="2">
    <citation type="submission" date="2018-06" db="EMBL/GenBank/DDBJ databases">
        <authorList>
            <consortium name="Pathogen Informatics"/>
            <person name="Doyle S."/>
        </authorList>
    </citation>
    <scope>NUCLEOTIDE SEQUENCE [LARGE SCALE GENOMIC DNA]</scope>
    <source>
        <strain evidence="10 12">NCTC11460</strain>
    </source>
</reference>
<dbReference type="GO" id="GO:0005886">
    <property type="term" value="C:plasma membrane"/>
    <property type="evidence" value="ECO:0007669"/>
    <property type="project" value="UniProtKB-SubCell"/>
</dbReference>
<protein>
    <submittedName>
        <fullName evidence="10">Ktr system potassium uptake protein B</fullName>
    </submittedName>
    <submittedName>
        <fullName evidence="9">Potassium uptake protein, TrkH family</fullName>
    </submittedName>
</protein>
<dbReference type="EMBL" id="UGTB01000004">
    <property type="protein sequence ID" value="SUB60757.1"/>
    <property type="molecule type" value="Genomic_DNA"/>
</dbReference>
<dbReference type="AlphaFoldDB" id="A0A135YZS6"/>
<feature type="transmembrane region" description="Helical" evidence="8">
    <location>
        <begin position="358"/>
        <end position="377"/>
    </location>
</feature>
<evidence type="ECO:0000313" key="12">
    <source>
        <dbReference type="Proteomes" id="UP000255101"/>
    </source>
</evidence>
<dbReference type="Proteomes" id="UP000255101">
    <property type="component" value="Unassembled WGS sequence"/>
</dbReference>
<accession>A0A135YZS6</accession>
<evidence type="ECO:0000313" key="11">
    <source>
        <dbReference type="Proteomes" id="UP000070326"/>
    </source>
</evidence>
<evidence type="ECO:0000256" key="8">
    <source>
        <dbReference type="SAM" id="Phobius"/>
    </source>
</evidence>
<feature type="transmembrane region" description="Helical" evidence="8">
    <location>
        <begin position="239"/>
        <end position="258"/>
    </location>
</feature>
<evidence type="ECO:0000256" key="1">
    <source>
        <dbReference type="ARBA" id="ARBA00004651"/>
    </source>
</evidence>
<keyword evidence="3" id="KW-1003">Cell membrane</keyword>
<keyword evidence="7 8" id="KW-0472">Membrane</keyword>
<dbReference type="GO" id="GO:0008324">
    <property type="term" value="F:monoatomic cation transmembrane transporter activity"/>
    <property type="evidence" value="ECO:0007669"/>
    <property type="project" value="InterPro"/>
</dbReference>
<keyword evidence="5 8" id="KW-1133">Transmembrane helix</keyword>
<dbReference type="InterPro" id="IPR003445">
    <property type="entry name" value="Cat_transpt"/>
</dbReference>
<dbReference type="RefSeq" id="WP_004167317.1">
    <property type="nucleotide sequence ID" value="NZ_CAXUJS010000013.1"/>
</dbReference>
<dbReference type="GO" id="GO:0030001">
    <property type="term" value="P:metal ion transport"/>
    <property type="evidence" value="ECO:0007669"/>
    <property type="project" value="UniProtKB-ARBA"/>
</dbReference>
<dbReference type="EMBL" id="LSQZ01000001">
    <property type="protein sequence ID" value="KXI14870.1"/>
    <property type="molecule type" value="Genomic_DNA"/>
</dbReference>
<dbReference type="Pfam" id="PF02386">
    <property type="entry name" value="TrkH"/>
    <property type="match status" value="1"/>
</dbReference>
<dbReference type="eggNOG" id="COG0168">
    <property type="taxonomic scope" value="Bacteria"/>
</dbReference>
<evidence type="ECO:0000313" key="9">
    <source>
        <dbReference type="EMBL" id="KXI14870.1"/>
    </source>
</evidence>
<dbReference type="PANTHER" id="PTHR32024">
    <property type="entry name" value="TRK SYSTEM POTASSIUM UPTAKE PROTEIN TRKG-RELATED"/>
    <property type="match status" value="1"/>
</dbReference>
<sequence>MLKKFRNKPTILYWLSPAQIMVFGFGSIILLGAFLLTLPIASNKGVWTPFIDCLFTATSSVCVTGLVVLDTSLHWSLFGKIVIILLIQIGGLGFMTISTLIVLFLGKKVDIRQRVLIKESYNQDHISGTIKMVLAVIKYTFSVEIIGSIMLSTVFIPEFGFYKGIGYSVFHSISAFCNAGFDLFGSKYGAFTSISHYYNNPVVVFTIAALIILGGAGFFVGANILSGKSLKKWKLTSKLGVLIMVFLLVLGTVLLFTGEYNHSLSGMTGLEKFEVAFFQSVTARTAGFATIDLTKFRESSLLVMIFLMFIGASPASTGGGIKTTTFAVLLLALRTFLKNESEITVFRRRIGVYTIRKSIGVLVMGMIFLLVGTYLISATQGPKFGLLESSFEVTSAYATVGLSLAGTNNLNGLGRFILIVLMFAGRVGSLTLVSIFIKENKMKNVRYAEESITVG</sequence>
<evidence type="ECO:0000256" key="3">
    <source>
        <dbReference type="ARBA" id="ARBA00022475"/>
    </source>
</evidence>